<protein>
    <submittedName>
        <fullName evidence="1">Uncharacterized protein</fullName>
    </submittedName>
</protein>
<evidence type="ECO:0000313" key="1">
    <source>
        <dbReference type="EMBL" id="QMT40192.1"/>
    </source>
</evidence>
<dbReference type="RefSeq" id="WP_182121920.1">
    <property type="nucleotide sequence ID" value="NZ_CP059567.1"/>
</dbReference>
<dbReference type="EMBL" id="CP059567">
    <property type="protein sequence ID" value="QMT40192.1"/>
    <property type="molecule type" value="Genomic_DNA"/>
</dbReference>
<dbReference type="AlphaFoldDB" id="A0A7D7SGL5"/>
<dbReference type="KEGG" id="nsg:H3L94_10145"/>
<evidence type="ECO:0000313" key="2">
    <source>
        <dbReference type="Proteomes" id="UP000514752"/>
    </source>
</evidence>
<organism evidence="1 2">
    <name type="scientific">Neisseria shayeganii</name>
    <dbReference type="NCBI Taxonomy" id="607712"/>
    <lineage>
        <taxon>Bacteria</taxon>
        <taxon>Pseudomonadati</taxon>
        <taxon>Pseudomonadota</taxon>
        <taxon>Betaproteobacteria</taxon>
        <taxon>Neisseriales</taxon>
        <taxon>Neisseriaceae</taxon>
        <taxon>Neisseria</taxon>
    </lineage>
</organism>
<gene>
    <name evidence="1" type="ORF">H3L94_10145</name>
</gene>
<reference evidence="1 2" key="1">
    <citation type="submission" date="2020-07" db="EMBL/GenBank/DDBJ databases">
        <title>Genomic diversity of species in the Neisseriaceae family.</title>
        <authorList>
            <person name="Vincent A.T."/>
            <person name="Bernet E."/>
            <person name="Veyrier F.J."/>
        </authorList>
    </citation>
    <scope>NUCLEOTIDE SEQUENCE [LARGE SCALE GENOMIC DNA]</scope>
    <source>
        <strain evidence="1 2">DSM 22244</strain>
    </source>
</reference>
<accession>A0A7D7SGL5</accession>
<sequence>MVAEADNHGKVAGKKGRIVNPVWRRNQLWRGGASILLRPHNHLAISGLPQKWLPAAELAVAVRGFSCTIAADFYKTKRAGRLPSD</sequence>
<name>A0A7D7SGL5_9NEIS</name>
<proteinExistence type="predicted"/>
<dbReference type="Proteomes" id="UP000514752">
    <property type="component" value="Chromosome"/>
</dbReference>